<sequence>MTSNKKYQNEPVVGHQPGTNGESSKFQESNRVLSTKTAMLQLFEICIANCWNPPSFILSKEEGTDHQKGQVHLHGYNQGGHNHNHNFGMLQ</sequence>
<evidence type="ECO:0000313" key="3">
    <source>
        <dbReference type="Proteomes" id="UP001222027"/>
    </source>
</evidence>
<reference evidence="2 3" key="1">
    <citation type="submission" date="2022-12" db="EMBL/GenBank/DDBJ databases">
        <title>Chromosome-scale assembly of the Ensete ventricosum genome.</title>
        <authorList>
            <person name="Dussert Y."/>
            <person name="Stocks J."/>
            <person name="Wendawek A."/>
            <person name="Woldeyes F."/>
            <person name="Nichols R.A."/>
            <person name="Borrell J.S."/>
        </authorList>
    </citation>
    <scope>NUCLEOTIDE SEQUENCE [LARGE SCALE GENOMIC DNA]</scope>
    <source>
        <strain evidence="3">cv. Maze</strain>
        <tissue evidence="2">Seeds</tissue>
    </source>
</reference>
<feature type="region of interest" description="Disordered" evidence="1">
    <location>
        <begin position="68"/>
        <end position="91"/>
    </location>
</feature>
<gene>
    <name evidence="2" type="ORF">OPV22_005105</name>
</gene>
<name>A0AAV8RK95_ENSVE</name>
<protein>
    <submittedName>
        <fullName evidence="2">Uncharacterized protein</fullName>
    </submittedName>
</protein>
<dbReference type="Proteomes" id="UP001222027">
    <property type="component" value="Unassembled WGS sequence"/>
</dbReference>
<evidence type="ECO:0000256" key="1">
    <source>
        <dbReference type="SAM" id="MobiDB-lite"/>
    </source>
</evidence>
<proteinExistence type="predicted"/>
<dbReference type="EMBL" id="JAQQAF010000002">
    <property type="protein sequence ID" value="KAJ8504219.1"/>
    <property type="molecule type" value="Genomic_DNA"/>
</dbReference>
<organism evidence="2 3">
    <name type="scientific">Ensete ventricosum</name>
    <name type="common">Abyssinian banana</name>
    <name type="synonym">Musa ensete</name>
    <dbReference type="NCBI Taxonomy" id="4639"/>
    <lineage>
        <taxon>Eukaryota</taxon>
        <taxon>Viridiplantae</taxon>
        <taxon>Streptophyta</taxon>
        <taxon>Embryophyta</taxon>
        <taxon>Tracheophyta</taxon>
        <taxon>Spermatophyta</taxon>
        <taxon>Magnoliopsida</taxon>
        <taxon>Liliopsida</taxon>
        <taxon>Zingiberales</taxon>
        <taxon>Musaceae</taxon>
        <taxon>Ensete</taxon>
    </lineage>
</organism>
<feature type="compositionally biased region" description="Polar residues" evidence="1">
    <location>
        <begin position="17"/>
        <end position="29"/>
    </location>
</feature>
<feature type="region of interest" description="Disordered" evidence="1">
    <location>
        <begin position="1"/>
        <end position="29"/>
    </location>
</feature>
<comment type="caution">
    <text evidence="2">The sequence shown here is derived from an EMBL/GenBank/DDBJ whole genome shotgun (WGS) entry which is preliminary data.</text>
</comment>
<feature type="compositionally biased region" description="Low complexity" evidence="1">
    <location>
        <begin position="74"/>
        <end position="91"/>
    </location>
</feature>
<keyword evidence="3" id="KW-1185">Reference proteome</keyword>
<dbReference type="AlphaFoldDB" id="A0AAV8RK95"/>
<evidence type="ECO:0000313" key="2">
    <source>
        <dbReference type="EMBL" id="KAJ8504219.1"/>
    </source>
</evidence>
<accession>A0AAV8RK95</accession>